<feature type="transmembrane region" description="Helical" evidence="9">
    <location>
        <begin position="40"/>
        <end position="61"/>
    </location>
</feature>
<reference evidence="12 13" key="1">
    <citation type="submission" date="2018-08" db="EMBL/GenBank/DDBJ databases">
        <title>The multiple taxonomic identification of Sphingomonas gilva.</title>
        <authorList>
            <person name="Zhu D."/>
            <person name="Zheng S."/>
        </authorList>
    </citation>
    <scope>NUCLEOTIDE SEQUENCE [LARGE SCALE GENOMIC DNA]</scope>
    <source>
        <strain evidence="12 13">ZDH117</strain>
    </source>
</reference>
<name>A0A396S4K2_9SPHN</name>
<organism evidence="12 13">
    <name type="scientific">Sphingomonas gilva</name>
    <dbReference type="NCBI Taxonomy" id="2305907"/>
    <lineage>
        <taxon>Bacteria</taxon>
        <taxon>Pseudomonadati</taxon>
        <taxon>Pseudomonadota</taxon>
        <taxon>Alphaproteobacteria</taxon>
        <taxon>Sphingomonadales</taxon>
        <taxon>Sphingomonadaceae</taxon>
        <taxon>Sphingomonas</taxon>
    </lineage>
</organism>
<comment type="subcellular location">
    <subcellularLocation>
        <location evidence="1 9">Cell inner membrane</location>
        <topology evidence="1 9">Single-pass membrane protein</topology>
    </subcellularLocation>
</comment>
<evidence type="ECO:0000259" key="10">
    <source>
        <dbReference type="Pfam" id="PF25994"/>
    </source>
</evidence>
<gene>
    <name evidence="12" type="ORF">D1610_07800</name>
</gene>
<protein>
    <recommendedName>
        <fullName evidence="9">Membrane fusion protein (MFP) family protein</fullName>
    </recommendedName>
</protein>
<keyword evidence="5 9" id="KW-0997">Cell inner membrane</keyword>
<keyword evidence="6 9" id="KW-0812">Transmembrane</keyword>
<evidence type="ECO:0000256" key="3">
    <source>
        <dbReference type="ARBA" id="ARBA00022448"/>
    </source>
</evidence>
<evidence type="ECO:0000313" key="13">
    <source>
        <dbReference type="Proteomes" id="UP000266693"/>
    </source>
</evidence>
<accession>A0A396S4K2</accession>
<keyword evidence="7 9" id="KW-1133">Transmembrane helix</keyword>
<dbReference type="Proteomes" id="UP000266693">
    <property type="component" value="Unassembled WGS sequence"/>
</dbReference>
<dbReference type="NCBIfam" id="TIGR01843">
    <property type="entry name" value="type_I_hlyD"/>
    <property type="match status" value="1"/>
</dbReference>
<dbReference type="EMBL" id="QWLV01000002">
    <property type="protein sequence ID" value="RHW18355.1"/>
    <property type="molecule type" value="Genomic_DNA"/>
</dbReference>
<dbReference type="Pfam" id="PF25994">
    <property type="entry name" value="HH_AprE"/>
    <property type="match status" value="1"/>
</dbReference>
<evidence type="ECO:0000256" key="6">
    <source>
        <dbReference type="ARBA" id="ARBA00022692"/>
    </source>
</evidence>
<feature type="domain" description="AprE-like long alpha-helical hairpin" evidence="10">
    <location>
        <begin position="117"/>
        <end position="289"/>
    </location>
</feature>
<evidence type="ECO:0000256" key="7">
    <source>
        <dbReference type="ARBA" id="ARBA00022989"/>
    </source>
</evidence>
<dbReference type="Gene3D" id="2.40.50.100">
    <property type="match status" value="1"/>
</dbReference>
<dbReference type="GO" id="GO:0015031">
    <property type="term" value="P:protein transport"/>
    <property type="evidence" value="ECO:0007669"/>
    <property type="project" value="InterPro"/>
</dbReference>
<comment type="similarity">
    <text evidence="2 9">Belongs to the membrane fusion protein (MFP) (TC 8.A.1) family.</text>
</comment>
<evidence type="ECO:0000259" key="11">
    <source>
        <dbReference type="Pfam" id="PF26002"/>
    </source>
</evidence>
<evidence type="ECO:0000256" key="4">
    <source>
        <dbReference type="ARBA" id="ARBA00022475"/>
    </source>
</evidence>
<dbReference type="GO" id="GO:0005886">
    <property type="term" value="C:plasma membrane"/>
    <property type="evidence" value="ECO:0007669"/>
    <property type="project" value="UniProtKB-SubCell"/>
</dbReference>
<evidence type="ECO:0000256" key="5">
    <source>
        <dbReference type="ARBA" id="ARBA00022519"/>
    </source>
</evidence>
<dbReference type="InterPro" id="IPR058982">
    <property type="entry name" value="Beta-barrel_AprE"/>
</dbReference>
<evidence type="ECO:0000313" key="12">
    <source>
        <dbReference type="EMBL" id="RHW18355.1"/>
    </source>
</evidence>
<keyword evidence="8 9" id="KW-0472">Membrane</keyword>
<keyword evidence="4 9" id="KW-1003">Cell membrane</keyword>
<dbReference type="PANTHER" id="PTHR30386">
    <property type="entry name" value="MEMBRANE FUSION SUBUNIT OF EMRAB-TOLC MULTIDRUG EFFLUX PUMP"/>
    <property type="match status" value="1"/>
</dbReference>
<dbReference type="InterPro" id="IPR050739">
    <property type="entry name" value="MFP"/>
</dbReference>
<dbReference type="OrthoDB" id="9810980at2"/>
<evidence type="ECO:0000256" key="2">
    <source>
        <dbReference type="ARBA" id="ARBA00009477"/>
    </source>
</evidence>
<dbReference type="InterPro" id="IPR058781">
    <property type="entry name" value="HH_AprE-like"/>
</dbReference>
<feature type="domain" description="AprE-like beta-barrel" evidence="11">
    <location>
        <begin position="334"/>
        <end position="421"/>
    </location>
</feature>
<sequence length="444" mass="46877">MKLDFLSLGGSGDGRPGLPAFDLFKSPRRGPRALDDASRIIRVALIVAGSFFGLFLLFALLAPISGAAVAQGEVTAGGTRIVIQPPVGGVVSELLVGEGEHVEAGQPLVRMNGVRSTAAAEQAQARRDALRALQARLIAERDGLDRVAFPPDLTRRSGDPAAASAMASQSAIFARRRETAGADRAIQSTERATAEAQRVAAGRQLALIRDELAGIRSLYRRGYARVTQVRALERAAAELEGQRATAAAAVARADLASARLADQQVLDIVTQLGKVDEQLAQADPALRVTRYDAERDTMRAPIAGRVSGVARVGPGSVIGAGETMMEVVPDGRAMIVEARVAPGDADDVRVGMPATLRFTTVNPRGDSTIEGRVAAFSPARVAEQNGPGYFRAQIIVDPNALAGSGLTLRPGLPVMVNIKTQSRTLFDYLFAPLEDAMSTGFREE</sequence>
<evidence type="ECO:0000256" key="8">
    <source>
        <dbReference type="ARBA" id="ARBA00023136"/>
    </source>
</evidence>
<evidence type="ECO:0000256" key="1">
    <source>
        <dbReference type="ARBA" id="ARBA00004377"/>
    </source>
</evidence>
<dbReference type="RefSeq" id="WP_118863545.1">
    <property type="nucleotide sequence ID" value="NZ_QWLV01000002.1"/>
</dbReference>
<comment type="caution">
    <text evidence="12">The sequence shown here is derived from an EMBL/GenBank/DDBJ whole genome shotgun (WGS) entry which is preliminary data.</text>
</comment>
<dbReference type="InterPro" id="IPR010129">
    <property type="entry name" value="T1SS_HlyD"/>
</dbReference>
<dbReference type="AlphaFoldDB" id="A0A396S4K2"/>
<dbReference type="PRINTS" id="PR01490">
    <property type="entry name" value="RTXTOXIND"/>
</dbReference>
<dbReference type="Pfam" id="PF26002">
    <property type="entry name" value="Beta-barrel_AprE"/>
    <property type="match status" value="1"/>
</dbReference>
<proteinExistence type="inferred from homology"/>
<dbReference type="PANTHER" id="PTHR30386:SF17">
    <property type="entry name" value="ALKALINE PROTEASE SECRETION PROTEIN APRE"/>
    <property type="match status" value="1"/>
</dbReference>
<dbReference type="Gene3D" id="2.40.30.170">
    <property type="match status" value="1"/>
</dbReference>
<keyword evidence="13" id="KW-1185">Reference proteome</keyword>
<keyword evidence="3 9" id="KW-0813">Transport</keyword>
<evidence type="ECO:0000256" key="9">
    <source>
        <dbReference type="RuleBase" id="RU365093"/>
    </source>
</evidence>